<keyword evidence="11" id="KW-1185">Reference proteome</keyword>
<evidence type="ECO:0000256" key="3">
    <source>
        <dbReference type="ARBA" id="ARBA00022473"/>
    </source>
</evidence>
<dbReference type="InterPro" id="IPR009438">
    <property type="entry name" value="Phytosulfokine"/>
</dbReference>
<dbReference type="GO" id="GO:0030154">
    <property type="term" value="P:cell differentiation"/>
    <property type="evidence" value="ECO:0007669"/>
    <property type="project" value="UniProtKB-UniRule"/>
</dbReference>
<keyword evidence="5 9" id="KW-0765">Sulfation</keyword>
<protein>
    <recommendedName>
        <fullName evidence="9">Phytosulfokine</fullName>
    </recommendedName>
    <component>
        <recommendedName>
            <fullName evidence="9">Phytosulfokine-alpha</fullName>
            <shortName evidence="9">PSK-alpha</shortName>
            <shortName evidence="9">Phytosulfokine-a</shortName>
        </recommendedName>
    </component>
    <component>
        <recommendedName>
            <fullName evidence="9">Phytosulfokine-beta</fullName>
            <shortName evidence="9">PSK-beta</shortName>
            <shortName evidence="9">Phytosulfokine-b</shortName>
        </recommendedName>
    </component>
</protein>
<comment type="function">
    <text evidence="9">Promotes plant cell differentiation, organogenesis and somatic embryogenesis as well as cell proliferation.</text>
</comment>
<keyword evidence="4 9" id="KW-0964">Secreted</keyword>
<evidence type="ECO:0000313" key="11">
    <source>
        <dbReference type="Proteomes" id="UP000447434"/>
    </source>
</evidence>
<dbReference type="GO" id="GO:0005576">
    <property type="term" value="C:extracellular region"/>
    <property type="evidence" value="ECO:0007669"/>
    <property type="project" value="UniProtKB-SubCell"/>
</dbReference>
<gene>
    <name evidence="10" type="ORF">Lalb_Chr23g0267601</name>
</gene>
<dbReference type="GO" id="GO:0008283">
    <property type="term" value="P:cell population proliferation"/>
    <property type="evidence" value="ECO:0007669"/>
    <property type="project" value="UniProtKB-UniRule"/>
</dbReference>
<keyword evidence="8 9" id="KW-0339">Growth factor</keyword>
<dbReference type="PANTHER" id="PTHR33285:SF55">
    <property type="entry name" value="PHYTOSULFOKINES 3"/>
    <property type="match status" value="1"/>
</dbReference>
<sequence>MMKFVMFDIVDTLVLFIDMFQLKDVNEAKVELDNESCEGTEDCLMRRTLMAHLDYIYTEKHKPRT</sequence>
<evidence type="ECO:0000256" key="9">
    <source>
        <dbReference type="RuleBase" id="RU368031"/>
    </source>
</evidence>
<proteinExistence type="inferred from homology"/>
<comment type="similarity">
    <text evidence="2 9">Belongs to the phytosulfokine family.</text>
</comment>
<comment type="PTM">
    <text evidence="9">PSK-alpha is produced by endopeptidase digestion. PSK-beta is produced from PSK-alpha by exopeptidase digestion.</text>
</comment>
<evidence type="ECO:0000256" key="1">
    <source>
        <dbReference type="ARBA" id="ARBA00004613"/>
    </source>
</evidence>
<dbReference type="AlphaFoldDB" id="A0A6A4NJM3"/>
<dbReference type="EMBL" id="WOCE01000023">
    <property type="protein sequence ID" value="KAE9586857.1"/>
    <property type="molecule type" value="Genomic_DNA"/>
</dbReference>
<evidence type="ECO:0000256" key="4">
    <source>
        <dbReference type="ARBA" id="ARBA00022525"/>
    </source>
</evidence>
<dbReference type="GO" id="GO:0008083">
    <property type="term" value="F:growth factor activity"/>
    <property type="evidence" value="ECO:0007669"/>
    <property type="project" value="UniProtKB-UniRule"/>
</dbReference>
<accession>A0A6A4NJM3</accession>
<dbReference type="OrthoDB" id="1858282at2759"/>
<dbReference type="Proteomes" id="UP000447434">
    <property type="component" value="Chromosome 23"/>
</dbReference>
<comment type="PTM">
    <text evidence="9">Sulfation is important for activity and for the binding to a putative membrane receptor.</text>
</comment>
<evidence type="ECO:0000313" key="10">
    <source>
        <dbReference type="EMBL" id="KAE9586857.1"/>
    </source>
</evidence>
<evidence type="ECO:0000256" key="7">
    <source>
        <dbReference type="ARBA" id="ARBA00022782"/>
    </source>
</evidence>
<keyword evidence="6 9" id="KW-0732">Signal</keyword>
<evidence type="ECO:0000256" key="8">
    <source>
        <dbReference type="ARBA" id="ARBA00023030"/>
    </source>
</evidence>
<organism evidence="10 11">
    <name type="scientific">Lupinus albus</name>
    <name type="common">White lupine</name>
    <name type="synonym">Lupinus termis</name>
    <dbReference type="NCBI Taxonomy" id="3870"/>
    <lineage>
        <taxon>Eukaryota</taxon>
        <taxon>Viridiplantae</taxon>
        <taxon>Streptophyta</taxon>
        <taxon>Embryophyta</taxon>
        <taxon>Tracheophyta</taxon>
        <taxon>Spermatophyta</taxon>
        <taxon>Magnoliopsida</taxon>
        <taxon>eudicotyledons</taxon>
        <taxon>Gunneridae</taxon>
        <taxon>Pentapetalae</taxon>
        <taxon>rosids</taxon>
        <taxon>fabids</taxon>
        <taxon>Fabales</taxon>
        <taxon>Fabaceae</taxon>
        <taxon>Papilionoideae</taxon>
        <taxon>50 kb inversion clade</taxon>
        <taxon>genistoids sensu lato</taxon>
        <taxon>core genistoids</taxon>
        <taxon>Genisteae</taxon>
        <taxon>Lupinus</taxon>
    </lineage>
</organism>
<dbReference type="Pfam" id="PF06404">
    <property type="entry name" value="PSK"/>
    <property type="match status" value="1"/>
</dbReference>
<comment type="subcellular location">
    <subcellularLocation>
        <location evidence="1 9">Secreted</location>
    </subcellularLocation>
</comment>
<keyword evidence="7 9" id="KW-0221">Differentiation</keyword>
<comment type="caution">
    <text evidence="10">The sequence shown here is derived from an EMBL/GenBank/DDBJ whole genome shotgun (WGS) entry which is preliminary data.</text>
</comment>
<evidence type="ECO:0000256" key="5">
    <source>
        <dbReference type="ARBA" id="ARBA00022641"/>
    </source>
</evidence>
<evidence type="ECO:0000256" key="2">
    <source>
        <dbReference type="ARBA" id="ARBA00010781"/>
    </source>
</evidence>
<name>A0A6A4NJM3_LUPAL</name>
<dbReference type="PANTHER" id="PTHR33285">
    <property type="entry name" value="PHYTOSULFOKINES 3"/>
    <property type="match status" value="1"/>
</dbReference>
<evidence type="ECO:0000256" key="6">
    <source>
        <dbReference type="ARBA" id="ARBA00022729"/>
    </source>
</evidence>
<keyword evidence="3 9" id="KW-0217">Developmental protein</keyword>
<reference evidence="11" key="1">
    <citation type="journal article" date="2020" name="Nat. Commun.">
        <title>Genome sequence of the cluster root forming white lupin.</title>
        <authorList>
            <person name="Hufnagel B."/>
            <person name="Marques A."/>
            <person name="Soriano A."/>
            <person name="Marques L."/>
            <person name="Divol F."/>
            <person name="Doumas P."/>
            <person name="Sallet E."/>
            <person name="Mancinotti D."/>
            <person name="Carrere S."/>
            <person name="Marande W."/>
            <person name="Arribat S."/>
            <person name="Keller J."/>
            <person name="Huneau C."/>
            <person name="Blein T."/>
            <person name="Aime D."/>
            <person name="Laguerre M."/>
            <person name="Taylor J."/>
            <person name="Schubert V."/>
            <person name="Nelson M."/>
            <person name="Geu-Flores F."/>
            <person name="Crespi M."/>
            <person name="Gallardo-Guerrero K."/>
            <person name="Delaux P.-M."/>
            <person name="Salse J."/>
            <person name="Berges H."/>
            <person name="Guyot R."/>
            <person name="Gouzy J."/>
            <person name="Peret B."/>
        </authorList>
    </citation>
    <scope>NUCLEOTIDE SEQUENCE [LARGE SCALE GENOMIC DNA]</scope>
    <source>
        <strain evidence="11">cv. Amiga</strain>
    </source>
</reference>